<dbReference type="InterPro" id="IPR012337">
    <property type="entry name" value="RNaseH-like_sf"/>
</dbReference>
<protein>
    <recommendedName>
        <fullName evidence="9">BED-type domain-containing protein</fullName>
    </recommendedName>
</protein>
<dbReference type="Proteomes" id="UP001159363">
    <property type="component" value="Chromosome 16"/>
</dbReference>
<evidence type="ECO:0000256" key="4">
    <source>
        <dbReference type="ARBA" id="ARBA00022833"/>
    </source>
</evidence>
<keyword evidence="2" id="KW-0479">Metal-binding</keyword>
<proteinExistence type="predicted"/>
<feature type="domain" description="BED-type" evidence="9">
    <location>
        <begin position="3"/>
        <end position="49"/>
    </location>
</feature>
<evidence type="ECO:0000259" key="9">
    <source>
        <dbReference type="Pfam" id="PF02892"/>
    </source>
</evidence>
<evidence type="ECO:0000256" key="2">
    <source>
        <dbReference type="ARBA" id="ARBA00022723"/>
    </source>
</evidence>
<dbReference type="InterPro" id="IPR003656">
    <property type="entry name" value="Znf_BED"/>
</dbReference>
<dbReference type="Gene3D" id="1.10.10.1070">
    <property type="entry name" value="Zinc finger, BED domain-containing"/>
    <property type="match status" value="1"/>
</dbReference>
<dbReference type="InterPro" id="IPR052035">
    <property type="entry name" value="ZnF_BED_domain_contain"/>
</dbReference>
<organism evidence="10 11">
    <name type="scientific">Dryococelus australis</name>
    <dbReference type="NCBI Taxonomy" id="614101"/>
    <lineage>
        <taxon>Eukaryota</taxon>
        <taxon>Metazoa</taxon>
        <taxon>Ecdysozoa</taxon>
        <taxon>Arthropoda</taxon>
        <taxon>Hexapoda</taxon>
        <taxon>Insecta</taxon>
        <taxon>Pterygota</taxon>
        <taxon>Neoptera</taxon>
        <taxon>Polyneoptera</taxon>
        <taxon>Phasmatodea</taxon>
        <taxon>Verophasmatodea</taxon>
        <taxon>Anareolatae</taxon>
        <taxon>Phasmatidae</taxon>
        <taxon>Eurycanthinae</taxon>
        <taxon>Dryococelus</taxon>
    </lineage>
</organism>
<name>A0ABQ9G216_9NEOP</name>
<evidence type="ECO:0000256" key="5">
    <source>
        <dbReference type="ARBA" id="ARBA00023015"/>
    </source>
</evidence>
<dbReference type="EMBL" id="JARBHB010000017">
    <property type="protein sequence ID" value="KAJ8865556.1"/>
    <property type="molecule type" value="Genomic_DNA"/>
</dbReference>
<keyword evidence="5" id="KW-0805">Transcription regulation</keyword>
<evidence type="ECO:0000256" key="7">
    <source>
        <dbReference type="ARBA" id="ARBA00023242"/>
    </source>
</evidence>
<evidence type="ECO:0000313" key="10">
    <source>
        <dbReference type="EMBL" id="KAJ8865556.1"/>
    </source>
</evidence>
<keyword evidence="6" id="KW-0804">Transcription</keyword>
<accession>A0ABQ9G216</accession>
<evidence type="ECO:0000256" key="3">
    <source>
        <dbReference type="ARBA" id="ARBA00022771"/>
    </source>
</evidence>
<dbReference type="SUPFAM" id="SSF140996">
    <property type="entry name" value="Hermes dimerisation domain"/>
    <property type="match status" value="1"/>
</dbReference>
<dbReference type="SMART" id="SM00614">
    <property type="entry name" value="ZnF_BED"/>
    <property type="match status" value="1"/>
</dbReference>
<evidence type="ECO:0000256" key="6">
    <source>
        <dbReference type="ARBA" id="ARBA00023163"/>
    </source>
</evidence>
<gene>
    <name evidence="10" type="ORF">PR048_033076</name>
</gene>
<keyword evidence="3" id="KW-0863">Zinc-finger</keyword>
<dbReference type="SUPFAM" id="SSF53098">
    <property type="entry name" value="Ribonuclease H-like"/>
    <property type="match status" value="1"/>
</dbReference>
<keyword evidence="7" id="KW-0539">Nucleus</keyword>
<feature type="compositionally biased region" description="Basic and acidic residues" evidence="8">
    <location>
        <begin position="42"/>
        <end position="57"/>
    </location>
</feature>
<dbReference type="Pfam" id="PF02892">
    <property type="entry name" value="zf-BED"/>
    <property type="match status" value="1"/>
</dbReference>
<keyword evidence="11" id="KW-1185">Reference proteome</keyword>
<sequence length="335" mass="38467">MASEVWEYFQINCTDENFAVCNIHCKKISRDGKSHTTSNLQKHFESQHSRTDDDGALKTKPIYVRSPQQTLTSMFEREKLFKPDDRRANDITLQIGKMICWDLQPFSIVEDRGFRALMKHLQPLYTIPSRNYFATKVIPEMYNETKAKVESLLQDADYVRFTYDMWTSSCNDDYTSLTGHFTDSNYCLQHLALEVVHFPEISHTADNISTFMTRVVSEWHLSDKVVAVLRDNARNLTLCLEKTSFCHLPCLAHTLELVVKDGLLNAKRVTNLVALCRCIVSSFKHSSQACKVLTKAQTLVGCKAHQLVQDEPTRWNLTLHMIDRLIEQKLAAALA</sequence>
<evidence type="ECO:0000256" key="8">
    <source>
        <dbReference type="SAM" id="MobiDB-lite"/>
    </source>
</evidence>
<comment type="subcellular location">
    <subcellularLocation>
        <location evidence="1">Nucleus</location>
    </subcellularLocation>
</comment>
<evidence type="ECO:0000256" key="1">
    <source>
        <dbReference type="ARBA" id="ARBA00004123"/>
    </source>
</evidence>
<dbReference type="PANTHER" id="PTHR46481:SF10">
    <property type="entry name" value="ZINC FINGER BED DOMAIN-CONTAINING PROTEIN 39"/>
    <property type="match status" value="1"/>
</dbReference>
<feature type="region of interest" description="Disordered" evidence="8">
    <location>
        <begin position="30"/>
        <end position="57"/>
    </location>
</feature>
<evidence type="ECO:0000313" key="11">
    <source>
        <dbReference type="Proteomes" id="UP001159363"/>
    </source>
</evidence>
<dbReference type="PANTHER" id="PTHR46481">
    <property type="entry name" value="ZINC FINGER BED DOMAIN-CONTAINING PROTEIN 4"/>
    <property type="match status" value="1"/>
</dbReference>
<comment type="caution">
    <text evidence="10">The sequence shown here is derived from an EMBL/GenBank/DDBJ whole genome shotgun (WGS) entry which is preliminary data.</text>
</comment>
<reference evidence="10 11" key="1">
    <citation type="submission" date="2023-02" db="EMBL/GenBank/DDBJ databases">
        <title>LHISI_Scaffold_Assembly.</title>
        <authorList>
            <person name="Stuart O.P."/>
            <person name="Cleave R."/>
            <person name="Magrath M.J.L."/>
            <person name="Mikheyev A.S."/>
        </authorList>
    </citation>
    <scope>NUCLEOTIDE SEQUENCE [LARGE SCALE GENOMIC DNA]</scope>
    <source>
        <strain evidence="10">Daus_M_001</strain>
        <tissue evidence="10">Leg muscle</tissue>
    </source>
</reference>
<keyword evidence="4" id="KW-0862">Zinc</keyword>